<evidence type="ECO:0000313" key="1">
    <source>
        <dbReference type="EMBL" id="KPV50591.1"/>
    </source>
</evidence>
<dbReference type="EMBL" id="LJCR01001309">
    <property type="protein sequence ID" value="KPV50591.1"/>
    <property type="molecule type" value="Genomic_DNA"/>
</dbReference>
<evidence type="ECO:0000313" key="2">
    <source>
        <dbReference type="Proteomes" id="UP000050509"/>
    </source>
</evidence>
<reference evidence="1 2" key="1">
    <citation type="submission" date="2015-09" db="EMBL/GenBank/DDBJ databases">
        <title>Draft genome sequence of Kouleothrix aurantiaca JCM 19913.</title>
        <authorList>
            <person name="Hemp J."/>
        </authorList>
    </citation>
    <scope>NUCLEOTIDE SEQUENCE [LARGE SCALE GENOMIC DNA]</scope>
    <source>
        <strain evidence="1 2">COM-B</strain>
    </source>
</reference>
<organism evidence="1 2">
    <name type="scientific">Kouleothrix aurantiaca</name>
    <dbReference type="NCBI Taxonomy" id="186479"/>
    <lineage>
        <taxon>Bacteria</taxon>
        <taxon>Bacillati</taxon>
        <taxon>Chloroflexota</taxon>
        <taxon>Chloroflexia</taxon>
        <taxon>Chloroflexales</taxon>
        <taxon>Roseiflexineae</taxon>
        <taxon>Roseiflexaceae</taxon>
        <taxon>Kouleothrix</taxon>
    </lineage>
</organism>
<sequence>MTHTLVTVQGLLARAGTPADVFGPLASADTLRQRFRALILAAHPDHNPAASDAANAACHALNEWYAAAQRQLAAGVYGTAPRIRISSGPREYVGYAAPIAGELCDLFPAEADGGPVLLKAARH</sequence>
<keyword evidence="2" id="KW-1185">Reference proteome</keyword>
<name>A0A0P9H957_9CHLR</name>
<dbReference type="InterPro" id="IPR036869">
    <property type="entry name" value="J_dom_sf"/>
</dbReference>
<evidence type="ECO:0008006" key="3">
    <source>
        <dbReference type="Google" id="ProtNLM"/>
    </source>
</evidence>
<accession>A0A0P9H957</accession>
<proteinExistence type="predicted"/>
<protein>
    <recommendedName>
        <fullName evidence="3">J domain-containing protein</fullName>
    </recommendedName>
</protein>
<dbReference type="AlphaFoldDB" id="A0A0P9H957"/>
<dbReference type="Proteomes" id="UP000050509">
    <property type="component" value="Unassembled WGS sequence"/>
</dbReference>
<gene>
    <name evidence="1" type="ORF">SE17_26030</name>
</gene>
<feature type="non-terminal residue" evidence="1">
    <location>
        <position position="123"/>
    </location>
</feature>
<comment type="caution">
    <text evidence="1">The sequence shown here is derived from an EMBL/GenBank/DDBJ whole genome shotgun (WGS) entry which is preliminary data.</text>
</comment>
<dbReference type="Gene3D" id="1.10.287.110">
    <property type="entry name" value="DnaJ domain"/>
    <property type="match status" value="1"/>
</dbReference>
<dbReference type="SUPFAM" id="SSF46565">
    <property type="entry name" value="Chaperone J-domain"/>
    <property type="match status" value="1"/>
</dbReference>